<dbReference type="InterPro" id="IPR025827">
    <property type="entry name" value="Zn_ribbon_recom_dom"/>
</dbReference>
<dbReference type="STRING" id="398512.Bccel_2971"/>
<dbReference type="OrthoDB" id="1094757at2"/>
<dbReference type="Gene3D" id="3.90.1750.20">
    <property type="entry name" value="Putative Large Serine Recombinase, Chain B, Domain 2"/>
    <property type="match status" value="1"/>
</dbReference>
<name>A0A0L6JPV0_9FIRM</name>
<dbReference type="PROSITE" id="PS51736">
    <property type="entry name" value="RECOMBINASES_3"/>
    <property type="match status" value="1"/>
</dbReference>
<keyword evidence="1" id="KW-0175">Coiled coil</keyword>
<evidence type="ECO:0000259" key="2">
    <source>
        <dbReference type="PROSITE" id="PS51736"/>
    </source>
</evidence>
<dbReference type="Pfam" id="PF07508">
    <property type="entry name" value="Recombinase"/>
    <property type="match status" value="1"/>
</dbReference>
<keyword evidence="5" id="KW-1185">Reference proteome</keyword>
<sequence>MEFLKDNKTYNAAIYVRLSRDDGDKEESDSISNQKELIREYLRSKSEIQIASVHVDDGYSGVDFNRPAFLEMMEEIKAGKVNCVVVKDLSRFGRNYIESGKYIQKIFPFLGVRFIAINDNYDSAEGSNITDNIMIPFKNLINDSYCRDSSIKIRSQLEIKRKKGDFIGSFAAYGYKKAENNKNKLEIDEYAAQVVRDIFKWKLEGMSQQGIANRLNEMGILSPMEYKRSLGERYKTTFKVKQQALWSAVAVRRILTNELYIGVLEQGKRTTPNYKIKTRVERPKEEWVRVENAHEPIISKELFTTVNGLLLHDTRIAPAEETVYLFSGIIVCGDCKENMIRKTVPANGKKYYYYTCSTNRNDKNSCTTHNISEKAFEEAVLVALNVHIRSILDIERILTYIDTLPYKQEEILKLDAQIVKAQEEIEKIQKYKLTSYEHFVDKVITKEEYRNHVSRYNAKIQKAEKLILKRKQEIEDIINNKTPTNLWIENFKQYQNIEQLTRKVVVSLMEKIYVYENGKIDIHFKHQAEYESAIRFIESASKSDSFDASVAFKEAI</sequence>
<dbReference type="PATRIC" id="fig|398512.5.peg.3117"/>
<proteinExistence type="predicted"/>
<dbReference type="GO" id="GO:0000150">
    <property type="term" value="F:DNA strand exchange activity"/>
    <property type="evidence" value="ECO:0007669"/>
    <property type="project" value="InterPro"/>
</dbReference>
<evidence type="ECO:0000256" key="1">
    <source>
        <dbReference type="SAM" id="Coils"/>
    </source>
</evidence>
<dbReference type="InterPro" id="IPR036162">
    <property type="entry name" value="Resolvase-like_N_sf"/>
</dbReference>
<feature type="coiled-coil region" evidence="1">
    <location>
        <begin position="411"/>
        <end position="480"/>
    </location>
</feature>
<dbReference type="PROSITE" id="PS51737">
    <property type="entry name" value="RECOMBINASE_DNA_BIND"/>
    <property type="match status" value="1"/>
</dbReference>
<evidence type="ECO:0000313" key="4">
    <source>
        <dbReference type="EMBL" id="KNY27700.1"/>
    </source>
</evidence>
<gene>
    <name evidence="4" type="ORF">Bccel_2971</name>
</gene>
<dbReference type="GO" id="GO:0003677">
    <property type="term" value="F:DNA binding"/>
    <property type="evidence" value="ECO:0007669"/>
    <property type="project" value="InterPro"/>
</dbReference>
<dbReference type="Proteomes" id="UP000036923">
    <property type="component" value="Unassembled WGS sequence"/>
</dbReference>
<dbReference type="Pfam" id="PF00239">
    <property type="entry name" value="Resolvase"/>
    <property type="match status" value="1"/>
</dbReference>
<evidence type="ECO:0000259" key="3">
    <source>
        <dbReference type="PROSITE" id="PS51737"/>
    </source>
</evidence>
<dbReference type="InterPro" id="IPR011109">
    <property type="entry name" value="DNA_bind_recombinase_dom"/>
</dbReference>
<feature type="domain" description="Recombinase" evidence="3">
    <location>
        <begin position="172"/>
        <end position="316"/>
    </location>
</feature>
<dbReference type="SMART" id="SM00857">
    <property type="entry name" value="Resolvase"/>
    <property type="match status" value="1"/>
</dbReference>
<evidence type="ECO:0000313" key="5">
    <source>
        <dbReference type="Proteomes" id="UP000036923"/>
    </source>
</evidence>
<dbReference type="AlphaFoldDB" id="A0A0L6JPV0"/>
<dbReference type="InterPro" id="IPR050639">
    <property type="entry name" value="SSR_resolvase"/>
</dbReference>
<dbReference type="SUPFAM" id="SSF53041">
    <property type="entry name" value="Resolvase-like"/>
    <property type="match status" value="1"/>
</dbReference>
<dbReference type="Gene3D" id="3.40.50.1390">
    <property type="entry name" value="Resolvase, N-terminal catalytic domain"/>
    <property type="match status" value="1"/>
</dbReference>
<accession>A0A0L6JPV0</accession>
<dbReference type="PANTHER" id="PTHR30461">
    <property type="entry name" value="DNA-INVERTASE FROM LAMBDOID PROPHAGE"/>
    <property type="match status" value="1"/>
</dbReference>
<dbReference type="eggNOG" id="COG1961">
    <property type="taxonomic scope" value="Bacteria"/>
</dbReference>
<protein>
    <submittedName>
        <fullName evidence="4">Recombinase</fullName>
    </submittedName>
</protein>
<dbReference type="EMBL" id="LGTC01000001">
    <property type="protein sequence ID" value="KNY27700.1"/>
    <property type="molecule type" value="Genomic_DNA"/>
</dbReference>
<dbReference type="InterPro" id="IPR006119">
    <property type="entry name" value="Resolv_N"/>
</dbReference>
<feature type="domain" description="Resolvase/invertase-type recombinase catalytic" evidence="2">
    <location>
        <begin position="11"/>
        <end position="164"/>
    </location>
</feature>
<organism evidence="4 5">
    <name type="scientific">Pseudobacteroides cellulosolvens ATCC 35603 = DSM 2933</name>
    <dbReference type="NCBI Taxonomy" id="398512"/>
    <lineage>
        <taxon>Bacteria</taxon>
        <taxon>Bacillati</taxon>
        <taxon>Bacillota</taxon>
        <taxon>Clostridia</taxon>
        <taxon>Eubacteriales</taxon>
        <taxon>Oscillospiraceae</taxon>
        <taxon>Pseudobacteroides</taxon>
    </lineage>
</organism>
<comment type="caution">
    <text evidence="4">The sequence shown here is derived from an EMBL/GenBank/DDBJ whole genome shotgun (WGS) entry which is preliminary data.</text>
</comment>
<reference evidence="5" key="1">
    <citation type="submission" date="2015-07" db="EMBL/GenBank/DDBJ databases">
        <title>Near-Complete Genome Sequence of the Cellulolytic Bacterium Bacteroides (Pseudobacteroides) cellulosolvens ATCC 35603.</title>
        <authorList>
            <person name="Dassa B."/>
            <person name="Utturkar S.M."/>
            <person name="Klingeman D.M."/>
            <person name="Hurt R.A."/>
            <person name="Keller M."/>
            <person name="Xu J."/>
            <person name="Reddy Y.H.K."/>
            <person name="Borovok I."/>
            <person name="Grinberg I.R."/>
            <person name="Lamed R."/>
            <person name="Zhivin O."/>
            <person name="Bayer E.A."/>
            <person name="Brown S.D."/>
        </authorList>
    </citation>
    <scope>NUCLEOTIDE SEQUENCE [LARGE SCALE GENOMIC DNA]</scope>
    <source>
        <strain evidence="5">DSM 2933</strain>
    </source>
</reference>
<dbReference type="InterPro" id="IPR038109">
    <property type="entry name" value="DNA_bind_recomb_sf"/>
</dbReference>
<dbReference type="RefSeq" id="WP_028308464.1">
    <property type="nucleotide sequence ID" value="NZ_JQKC01000035.1"/>
</dbReference>
<dbReference type="PANTHER" id="PTHR30461:SF23">
    <property type="entry name" value="DNA RECOMBINASE-RELATED"/>
    <property type="match status" value="1"/>
</dbReference>
<dbReference type="Pfam" id="PF13408">
    <property type="entry name" value="Zn_ribbon_recom"/>
    <property type="match status" value="1"/>
</dbReference>